<dbReference type="EC" id="4.1.1.85" evidence="5"/>
<dbReference type="Pfam" id="PF00215">
    <property type="entry name" value="OMPdecase"/>
    <property type="match status" value="1"/>
</dbReference>
<dbReference type="FunCoup" id="A0A263HEB0">
    <property type="interactions" value="79"/>
</dbReference>
<dbReference type="OrthoDB" id="43475at2"/>
<dbReference type="SUPFAM" id="SSF51366">
    <property type="entry name" value="Ribulose-phoshate binding barrel"/>
    <property type="match status" value="1"/>
</dbReference>
<keyword evidence="2" id="KW-0119">Carbohydrate metabolism</keyword>
<dbReference type="Proteomes" id="UP000215738">
    <property type="component" value="Unassembled WGS sequence"/>
</dbReference>
<dbReference type="EMBL" id="NLFK01000003">
    <property type="protein sequence ID" value="OZN25422.1"/>
    <property type="molecule type" value="Genomic_DNA"/>
</dbReference>
<name>A0A263HEB0_9PAST</name>
<evidence type="ECO:0000256" key="1">
    <source>
        <dbReference type="ARBA" id="ARBA00023239"/>
    </source>
</evidence>
<dbReference type="EMBL" id="UFSB01000001">
    <property type="protein sequence ID" value="SUU35485.1"/>
    <property type="molecule type" value="Genomic_DNA"/>
</dbReference>
<dbReference type="InterPro" id="IPR013785">
    <property type="entry name" value="Aldolase_TIM"/>
</dbReference>
<feature type="domain" description="Orotidine 5'-phosphate decarboxylase" evidence="3">
    <location>
        <begin position="6"/>
        <end position="217"/>
    </location>
</feature>
<dbReference type="InParanoid" id="A0A263HEB0"/>
<keyword evidence="6" id="KW-1185">Reference proteome</keyword>
<dbReference type="RefSeq" id="WP_094946093.1">
    <property type="nucleotide sequence ID" value="NZ_NLFK01000003.1"/>
</dbReference>
<evidence type="ECO:0000313" key="4">
    <source>
        <dbReference type="EMBL" id="OZN25422.1"/>
    </source>
</evidence>
<dbReference type="GO" id="GO:0019854">
    <property type="term" value="P:L-ascorbic acid catabolic process"/>
    <property type="evidence" value="ECO:0007669"/>
    <property type="project" value="TreeGrafter"/>
</dbReference>
<dbReference type="CDD" id="cd04726">
    <property type="entry name" value="KGPDC_HPS"/>
    <property type="match status" value="1"/>
</dbReference>
<dbReference type="PANTHER" id="PTHR35039:SF3">
    <property type="entry name" value="3-KETO-L-GULONATE-6-PHOSPHATE DECARBOXYLASE SGBH-RELATED"/>
    <property type="match status" value="1"/>
</dbReference>
<evidence type="ECO:0000259" key="3">
    <source>
        <dbReference type="SMART" id="SM00934"/>
    </source>
</evidence>
<dbReference type="InterPro" id="IPR041710">
    <property type="entry name" value="HPS/KGPDC"/>
</dbReference>
<reference evidence="5 7" key="2">
    <citation type="submission" date="2018-06" db="EMBL/GenBank/DDBJ databases">
        <authorList>
            <consortium name="Pathogen Informatics"/>
            <person name="Doyle S."/>
        </authorList>
    </citation>
    <scope>NUCLEOTIDE SEQUENCE [LARGE SCALE GENOMIC DNA]</scope>
    <source>
        <strain evidence="5 7">NCTC10851</strain>
    </source>
</reference>
<dbReference type="InterPro" id="IPR001754">
    <property type="entry name" value="OMPdeCOase_dom"/>
</dbReference>
<evidence type="ECO:0000313" key="5">
    <source>
        <dbReference type="EMBL" id="SUU35485.1"/>
    </source>
</evidence>
<dbReference type="Gene3D" id="3.20.20.70">
    <property type="entry name" value="Aldolase class I"/>
    <property type="match status" value="1"/>
</dbReference>
<dbReference type="PANTHER" id="PTHR35039">
    <property type="entry name" value="3-KETO-L-GULONATE-6-PHOSPHATE DECARBOXYLASE SGBH-RELATED"/>
    <property type="match status" value="1"/>
</dbReference>
<protein>
    <submittedName>
        <fullName evidence="5">3-keto-L-gulonate-6-phosphate decarboxylase</fullName>
        <ecNumber evidence="5">4.1.1.85</ecNumber>
    </submittedName>
</protein>
<accession>A0A263HEB0</accession>
<dbReference type="InterPro" id="IPR011060">
    <property type="entry name" value="RibuloseP-bd_barrel"/>
</dbReference>
<evidence type="ECO:0000256" key="2">
    <source>
        <dbReference type="ARBA" id="ARBA00023277"/>
    </source>
</evidence>
<evidence type="ECO:0000313" key="6">
    <source>
        <dbReference type="Proteomes" id="UP000215738"/>
    </source>
</evidence>
<dbReference type="FunFam" id="3.20.20.70:FF:000022">
    <property type="entry name" value="3-keto-L-gulonate-6-phosphate decarboxylase UlaD"/>
    <property type="match status" value="1"/>
</dbReference>
<evidence type="ECO:0000313" key="7">
    <source>
        <dbReference type="Proteomes" id="UP000254507"/>
    </source>
</evidence>
<dbReference type="SMART" id="SM00934">
    <property type="entry name" value="OMPdecase"/>
    <property type="match status" value="1"/>
</dbReference>
<dbReference type="GO" id="GO:0033982">
    <property type="term" value="F:3-dehydro-L-gulonate-6-phosphate decarboxylase activity"/>
    <property type="evidence" value="ECO:0007669"/>
    <property type="project" value="UniProtKB-EC"/>
</dbReference>
<keyword evidence="1 5" id="KW-0456">Lyase</keyword>
<gene>
    <name evidence="5" type="primary">ulaD</name>
    <name evidence="4" type="ORF">CFY87_04675</name>
    <name evidence="5" type="ORF">NCTC10851_00871</name>
</gene>
<proteinExistence type="predicted"/>
<dbReference type="GO" id="GO:0006207">
    <property type="term" value="P:'de novo' pyrimidine nucleobase biosynthetic process"/>
    <property type="evidence" value="ECO:0007669"/>
    <property type="project" value="InterPro"/>
</dbReference>
<dbReference type="AlphaFoldDB" id="A0A263HEB0"/>
<dbReference type="Proteomes" id="UP000254507">
    <property type="component" value="Unassembled WGS sequence"/>
</dbReference>
<dbReference type="NCBIfam" id="NF009832">
    <property type="entry name" value="PRK13306.1"/>
    <property type="match status" value="1"/>
</dbReference>
<reference evidence="4 6" key="1">
    <citation type="submission" date="2017-07" db="EMBL/GenBank/DDBJ databases">
        <title>Virulence factors identified in Actinobacillus seminis.</title>
        <authorList>
            <person name="Negrete-Abascal E."/>
            <person name="Vaca-Pacheco S."/>
            <person name="Montes-Garcia F."/>
            <person name="Leyto-Gil A.M."/>
            <person name="Fragoso-Garcia E."/>
            <person name="Carvente-Garcia R."/>
            <person name="Perez-Agueros S."/>
            <person name="Castelan-Sanchez H.G."/>
            <person name="Garcia-Molina A."/>
            <person name="Villamar T.E."/>
            <person name="Vazquez-Cruz C."/>
        </authorList>
    </citation>
    <scope>NUCLEOTIDE SEQUENCE [LARGE SCALE GENOMIC DNA]</scope>
    <source>
        <strain evidence="4 6">ATCC 15768</strain>
    </source>
</reference>
<sequence>MKTKPLLQIALDSLTLEKAVADARQASNLVEIIEVGTILACAEGMKAVSTLRALHPEHIIVCDLKTTDGGTILAKMAFEAGADWLTVSAAAHPATKAACKKVADEFNAAHPELKVKKEIQIEIYGNWTIDDAKDWVELGVHQAIYHRSRDAELAGKGWTQEDVALMKQLSRLGIALSITGGIVPEDIHLFKEIKNAKAFIAGRALVGEKGRATAEAIRQEIAKYW</sequence>
<organism evidence="5 7">
    <name type="scientific">Actinobacillus seminis</name>
    <dbReference type="NCBI Taxonomy" id="722"/>
    <lineage>
        <taxon>Bacteria</taxon>
        <taxon>Pseudomonadati</taxon>
        <taxon>Pseudomonadota</taxon>
        <taxon>Gammaproteobacteria</taxon>
        <taxon>Pasteurellales</taxon>
        <taxon>Pasteurellaceae</taxon>
        <taxon>Actinobacillus</taxon>
    </lineage>
</organism>
<dbReference type="GO" id="GO:0004590">
    <property type="term" value="F:orotidine-5'-phosphate decarboxylase activity"/>
    <property type="evidence" value="ECO:0007669"/>
    <property type="project" value="InterPro"/>
</dbReference>